<feature type="binding site" evidence="8">
    <location>
        <position position="340"/>
    </location>
    <ligand>
        <name>substrate</name>
    </ligand>
</feature>
<evidence type="ECO:0000256" key="2">
    <source>
        <dbReference type="ARBA" id="ARBA00006601"/>
    </source>
</evidence>
<dbReference type="Pfam" id="PF01370">
    <property type="entry name" value="Epimerase"/>
    <property type="match status" value="1"/>
</dbReference>
<dbReference type="Proteomes" id="UP000717624">
    <property type="component" value="Unassembled WGS sequence"/>
</dbReference>
<proteinExistence type="inferred from homology"/>
<gene>
    <name evidence="11" type="ORF">JOD01_000482</name>
</gene>
<feature type="binding site" evidence="8">
    <location>
        <begin position="154"/>
        <end position="157"/>
    </location>
    <ligand>
        <name>substrate</name>
    </ligand>
</feature>
<feature type="binding site" evidence="9">
    <location>
        <position position="157"/>
    </location>
    <ligand>
        <name>NAD(+)</name>
        <dbReference type="ChEBI" id="CHEBI:57540"/>
    </ligand>
</feature>
<feature type="binding site" evidence="9">
    <location>
        <position position="35"/>
    </location>
    <ligand>
        <name>NAD(+)</name>
        <dbReference type="ChEBI" id="CHEBI:57540"/>
    </ligand>
</feature>
<evidence type="ECO:0000256" key="7">
    <source>
        <dbReference type="PIRSR" id="PIRSR500134-1"/>
    </source>
</evidence>
<feature type="binding site" evidence="9">
    <location>
        <position position="84"/>
    </location>
    <ligand>
        <name>NAD(+)</name>
        <dbReference type="ChEBI" id="CHEBI:57540"/>
    </ligand>
</feature>
<dbReference type="GO" id="GO:0000271">
    <property type="term" value="P:polysaccharide biosynthetic process"/>
    <property type="evidence" value="ECO:0007669"/>
    <property type="project" value="InterPro"/>
</dbReference>
<feature type="binding site" evidence="8">
    <location>
        <begin position="269"/>
        <end position="273"/>
    </location>
    <ligand>
        <name>substrate</name>
    </ligand>
</feature>
<evidence type="ECO:0000256" key="8">
    <source>
        <dbReference type="PIRSR" id="PIRSR500134-2"/>
    </source>
</evidence>
<feature type="binding site" evidence="9">
    <location>
        <position position="120"/>
    </location>
    <ligand>
        <name>NAD(+)</name>
        <dbReference type="ChEBI" id="CHEBI:57540"/>
    </ligand>
</feature>
<dbReference type="InterPro" id="IPR014026">
    <property type="entry name" value="UDP-Glc/GDP-Man_DH_dimer"/>
</dbReference>
<evidence type="ECO:0000256" key="6">
    <source>
        <dbReference type="ARBA" id="ARBA00047473"/>
    </source>
</evidence>
<organism evidence="11 12">
    <name type="scientific">Brevibacillus fulvus</name>
    <dbReference type="NCBI Taxonomy" id="1125967"/>
    <lineage>
        <taxon>Bacteria</taxon>
        <taxon>Bacillati</taxon>
        <taxon>Bacillota</taxon>
        <taxon>Bacilli</taxon>
        <taxon>Bacillales</taxon>
        <taxon>Paenibacillaceae</taxon>
        <taxon>Brevibacillus</taxon>
    </lineage>
</organism>
<feature type="active site" description="Nucleophile" evidence="7">
    <location>
        <position position="280"/>
    </location>
</feature>
<feature type="binding site" evidence="9">
    <location>
        <position position="283"/>
    </location>
    <ligand>
        <name>NAD(+)</name>
        <dbReference type="ChEBI" id="CHEBI:57540"/>
    </ligand>
</feature>
<comment type="caution">
    <text evidence="11">The sequence shown here is derived from an EMBL/GenBank/DDBJ whole genome shotgun (WGS) entry which is preliminary data.</text>
</comment>
<feature type="binding site" evidence="9">
    <location>
        <position position="30"/>
    </location>
    <ligand>
        <name>NAD(+)</name>
        <dbReference type="ChEBI" id="CHEBI:57540"/>
    </ligand>
</feature>
<sequence>MHIWMIGSGYVGLTTGCMFAYLGHQVTLLDTDAEKIARLQAGEIPFHEKGLPEVFAAARKNMAFTCRWDDFSTGADVVMVAVGTPSRESGDVDLSYVHTVAREIGRRLIARHLPILLKSTVPIGTAKEVQAIIQQELDNREWPGSITVIANPEFLREGEALQDAFYPDRLIVGTDDGQCLSTVHQLYQPLLEQRFHPPAGVFRPVGYAAPALLVTNSATAEMIKYASNAFLAMKISFINEFANLADKVGADIIDVAKGIGLDKRIGPHFLQAGIGWGGSCFGKDTKAIVQLGKQHATPMQLIEATLAVNQQQRQKVLHLLMDELSDLHGRTIGILGLAFKPNTDDLRDAPALELIEQLAKYGARVKVFDPVAMETCQKLFPTLDVNYCDNVDALFDGTDAVILVTEWEQFRDLPFSRLGQYMTEKRVIDTRNFWDPARLRNAGFSYRGIGRGQLPRKERVLVTGGAGFIGSHLVDQLLAEGFDVHVIDMFDDFYEIAQKEKNIQHHLHSRHYSLSRVDICQRDKLEDIFAAWQPEIVIHLAARAGVRPSVQNAAAYVETNVTGTLHLLDLAAKYKVKRFIFGSSSSVYGLNDKVPFCEEDPLLSVASPYAATKIAGESLCQSYSNCYGLDVIVLRFFTVYGPRQRPDLAIHTFVHKMMNDQPIQLYGDGTTSRDYTFVSDIVSGIRRAMEAELSGYHVFNLGNDQPTKLIELVNALEWAIGKKAKIEWLPLQVGDVPATWADLQKSRQVLKYQPTVTLEQGLSNYLDWVQSQAKG</sequence>
<dbReference type="EMBL" id="JAFBEB010000001">
    <property type="protein sequence ID" value="MBM7588896.1"/>
    <property type="molecule type" value="Genomic_DNA"/>
</dbReference>
<reference evidence="11" key="1">
    <citation type="submission" date="2021-01" db="EMBL/GenBank/DDBJ databases">
        <title>Genomic Encyclopedia of Type Strains, Phase IV (KMG-IV): sequencing the most valuable type-strain genomes for metagenomic binning, comparative biology and taxonomic classification.</title>
        <authorList>
            <person name="Goeker M."/>
        </authorList>
    </citation>
    <scope>NUCLEOTIDE SEQUENCE</scope>
    <source>
        <strain evidence="11">DSM 25523</strain>
    </source>
</reference>
<keyword evidence="5 9" id="KW-0520">NAD</keyword>
<dbReference type="NCBIfam" id="TIGR03026">
    <property type="entry name" value="NDP-sugDHase"/>
    <property type="match status" value="1"/>
</dbReference>
<dbReference type="RefSeq" id="WP_204516613.1">
    <property type="nucleotide sequence ID" value="NZ_BAABIN010000009.1"/>
</dbReference>
<feature type="domain" description="UDP-glucose/GDP-mannose dehydrogenase C-terminal" evidence="10">
    <location>
        <begin position="333"/>
        <end position="436"/>
    </location>
</feature>
<dbReference type="InterPro" id="IPR001732">
    <property type="entry name" value="UDP-Glc/GDP-Man_DH_N"/>
</dbReference>
<evidence type="ECO:0000256" key="3">
    <source>
        <dbReference type="ARBA" id="ARBA00012954"/>
    </source>
</evidence>
<dbReference type="InterPro" id="IPR036220">
    <property type="entry name" value="UDP-Glc/GDP-Man_DH_C_sf"/>
</dbReference>
<evidence type="ECO:0000256" key="1">
    <source>
        <dbReference type="ARBA" id="ARBA00004701"/>
    </source>
</evidence>
<dbReference type="PANTHER" id="PTHR43750:SF3">
    <property type="entry name" value="UDP-GLUCOSE 6-DEHYDROGENASE TUAD"/>
    <property type="match status" value="1"/>
</dbReference>
<comment type="catalytic activity">
    <reaction evidence="6">
        <text>UDP-alpha-D-glucose + 2 NAD(+) + H2O = UDP-alpha-D-glucuronate + 2 NADH + 3 H(+)</text>
        <dbReference type="Rhea" id="RHEA:23596"/>
        <dbReference type="ChEBI" id="CHEBI:15377"/>
        <dbReference type="ChEBI" id="CHEBI:15378"/>
        <dbReference type="ChEBI" id="CHEBI:57540"/>
        <dbReference type="ChEBI" id="CHEBI:57945"/>
        <dbReference type="ChEBI" id="CHEBI:58052"/>
        <dbReference type="ChEBI" id="CHEBI:58885"/>
        <dbReference type="EC" id="1.1.1.22"/>
    </reaction>
</comment>
<dbReference type="Pfam" id="PF03721">
    <property type="entry name" value="UDPG_MGDP_dh_N"/>
    <property type="match status" value="1"/>
</dbReference>
<dbReference type="Gene3D" id="3.40.50.720">
    <property type="entry name" value="NAD(P)-binding Rossmann-like Domain"/>
    <property type="match status" value="3"/>
</dbReference>
<dbReference type="Pfam" id="PF03720">
    <property type="entry name" value="UDPG_MGDP_dh_C"/>
    <property type="match status" value="1"/>
</dbReference>
<feature type="binding site" evidence="9">
    <location>
        <position position="347"/>
    </location>
    <ligand>
        <name>NAD(+)</name>
        <dbReference type="ChEBI" id="CHEBI:57540"/>
    </ligand>
</feature>
<keyword evidence="4" id="KW-0560">Oxidoreductase</keyword>
<evidence type="ECO:0000259" key="10">
    <source>
        <dbReference type="SMART" id="SM00984"/>
    </source>
</evidence>
<evidence type="ECO:0000313" key="11">
    <source>
        <dbReference type="EMBL" id="MBM7588896.1"/>
    </source>
</evidence>
<dbReference type="SUPFAM" id="SSF48179">
    <property type="entry name" value="6-phosphogluconate dehydrogenase C-terminal domain-like"/>
    <property type="match status" value="1"/>
</dbReference>
<dbReference type="InterPro" id="IPR017476">
    <property type="entry name" value="UDP-Glc/GDP-Man"/>
</dbReference>
<accession>A0A938XVV3</accession>
<name>A0A938XVV3_9BACL</name>
<dbReference type="Pfam" id="PF00984">
    <property type="entry name" value="UDPG_MGDP_dh"/>
    <property type="match status" value="1"/>
</dbReference>
<dbReference type="GO" id="GO:0051287">
    <property type="term" value="F:NAD binding"/>
    <property type="evidence" value="ECO:0007669"/>
    <property type="project" value="InterPro"/>
</dbReference>
<dbReference type="GO" id="GO:0003979">
    <property type="term" value="F:UDP-glucose 6-dehydrogenase activity"/>
    <property type="evidence" value="ECO:0007669"/>
    <property type="project" value="UniProtKB-EC"/>
</dbReference>
<dbReference type="PANTHER" id="PTHR43750">
    <property type="entry name" value="UDP-GLUCOSE 6-DEHYDROGENASE TUAD"/>
    <property type="match status" value="1"/>
</dbReference>
<dbReference type="InterPro" id="IPR008927">
    <property type="entry name" value="6-PGluconate_DH-like_C_sf"/>
</dbReference>
<evidence type="ECO:0000256" key="4">
    <source>
        <dbReference type="ARBA" id="ARBA00023002"/>
    </source>
</evidence>
<dbReference type="Gene3D" id="1.20.5.100">
    <property type="entry name" value="Cytochrome c1, transmembrane anchor, C-terminal"/>
    <property type="match status" value="1"/>
</dbReference>
<dbReference type="PIRSF" id="PIRSF000124">
    <property type="entry name" value="UDPglc_GDPman_dh"/>
    <property type="match status" value="1"/>
</dbReference>
<protein>
    <recommendedName>
        <fullName evidence="3">UDP-glucose 6-dehydrogenase</fullName>
        <ecNumber evidence="3">1.1.1.22</ecNumber>
    </recommendedName>
</protein>
<dbReference type="EC" id="1.1.1.22" evidence="3"/>
<feature type="binding site" evidence="8">
    <location>
        <position position="277"/>
    </location>
    <ligand>
        <name>substrate</name>
    </ligand>
</feature>
<feature type="binding site" evidence="8">
    <location>
        <position position="224"/>
    </location>
    <ligand>
        <name>substrate</name>
    </ligand>
</feature>
<evidence type="ECO:0000313" key="12">
    <source>
        <dbReference type="Proteomes" id="UP000717624"/>
    </source>
</evidence>
<dbReference type="InterPro" id="IPR028357">
    <property type="entry name" value="UDPglc_DH_bac"/>
</dbReference>
<comment type="pathway">
    <text evidence="1">Nucleotide-sugar biosynthesis; UDP-alpha-D-glucuronate biosynthesis; UDP-alpha-D-glucuronate from UDP-alpha-D-glucose: step 1/1.</text>
</comment>
<comment type="similarity">
    <text evidence="2">Belongs to the UDP-glucose/GDP-mannose dehydrogenase family.</text>
</comment>
<dbReference type="AlphaFoldDB" id="A0A938XVV3"/>
<dbReference type="SUPFAM" id="SSF52413">
    <property type="entry name" value="UDP-glucose/GDP-mannose dehydrogenase C-terminal domain"/>
    <property type="match status" value="1"/>
</dbReference>
<dbReference type="PRINTS" id="PR01713">
    <property type="entry name" value="NUCEPIMERASE"/>
</dbReference>
<dbReference type="SMART" id="SM00984">
    <property type="entry name" value="UDPG_MGDP_dh_C"/>
    <property type="match status" value="1"/>
</dbReference>
<dbReference type="SUPFAM" id="SSF51735">
    <property type="entry name" value="NAD(P)-binding Rossmann-fold domains"/>
    <property type="match status" value="2"/>
</dbReference>
<dbReference type="InterPro" id="IPR014027">
    <property type="entry name" value="UDP-Glc/GDP-Man_DH_C"/>
</dbReference>
<dbReference type="PIRSF" id="PIRSF500134">
    <property type="entry name" value="UDPglc_DH_bac"/>
    <property type="match status" value="1"/>
</dbReference>
<keyword evidence="12" id="KW-1185">Reference proteome</keyword>
<dbReference type="InterPro" id="IPR036291">
    <property type="entry name" value="NAD(P)-bd_dom_sf"/>
</dbReference>
<evidence type="ECO:0000256" key="5">
    <source>
        <dbReference type="ARBA" id="ARBA00023027"/>
    </source>
</evidence>
<evidence type="ECO:0000256" key="9">
    <source>
        <dbReference type="PIRSR" id="PIRSR500134-3"/>
    </source>
</evidence>
<dbReference type="InterPro" id="IPR001509">
    <property type="entry name" value="Epimerase_deHydtase"/>
</dbReference>